<feature type="region of interest" description="Disordered" evidence="1">
    <location>
        <begin position="1"/>
        <end position="38"/>
    </location>
</feature>
<name>A0ABV7VXW9_9GAMM</name>
<evidence type="ECO:0000313" key="2">
    <source>
        <dbReference type="EMBL" id="MFC3681863.1"/>
    </source>
</evidence>
<protein>
    <recommendedName>
        <fullName evidence="4">Lipoprotein</fullName>
    </recommendedName>
</protein>
<feature type="compositionally biased region" description="Low complexity" evidence="1">
    <location>
        <begin position="8"/>
        <end position="21"/>
    </location>
</feature>
<keyword evidence="3" id="KW-1185">Reference proteome</keyword>
<organism evidence="2 3">
    <name type="scientific">Bacterioplanoides pacificum</name>
    <dbReference type="NCBI Taxonomy" id="1171596"/>
    <lineage>
        <taxon>Bacteria</taxon>
        <taxon>Pseudomonadati</taxon>
        <taxon>Pseudomonadota</taxon>
        <taxon>Gammaproteobacteria</taxon>
        <taxon>Oceanospirillales</taxon>
        <taxon>Oceanospirillaceae</taxon>
        <taxon>Bacterioplanoides</taxon>
    </lineage>
</organism>
<evidence type="ECO:0000256" key="1">
    <source>
        <dbReference type="SAM" id="MobiDB-lite"/>
    </source>
</evidence>
<accession>A0ABV7VXW9</accession>
<gene>
    <name evidence="2" type="ORF">ACFOMG_17305</name>
</gene>
<dbReference type="RefSeq" id="WP_376868516.1">
    <property type="nucleotide sequence ID" value="NZ_JBHRYB010000025.1"/>
</dbReference>
<comment type="caution">
    <text evidence="2">The sequence shown here is derived from an EMBL/GenBank/DDBJ whole genome shotgun (WGS) entry which is preliminary data.</text>
</comment>
<evidence type="ECO:0008006" key="4">
    <source>
        <dbReference type="Google" id="ProtNLM"/>
    </source>
</evidence>
<dbReference type="EMBL" id="JBHRYB010000025">
    <property type="protein sequence ID" value="MFC3681863.1"/>
    <property type="molecule type" value="Genomic_DNA"/>
</dbReference>
<reference evidence="3" key="1">
    <citation type="journal article" date="2019" name="Int. J. Syst. Evol. Microbiol.">
        <title>The Global Catalogue of Microorganisms (GCM) 10K type strain sequencing project: providing services to taxonomists for standard genome sequencing and annotation.</title>
        <authorList>
            <consortium name="The Broad Institute Genomics Platform"/>
            <consortium name="The Broad Institute Genome Sequencing Center for Infectious Disease"/>
            <person name="Wu L."/>
            <person name="Ma J."/>
        </authorList>
    </citation>
    <scope>NUCLEOTIDE SEQUENCE [LARGE SCALE GENOMIC DNA]</scope>
    <source>
        <strain evidence="3">KCTC 42424</strain>
    </source>
</reference>
<proteinExistence type="predicted"/>
<sequence length="78" mass="8196">MALTGCFGDNNNNGSANNSADKPTAPDSGNHNPFLNMKSENYRLSARLDTVPAISAANDKTAVTATISPLYRPQGEAQ</sequence>
<evidence type="ECO:0000313" key="3">
    <source>
        <dbReference type="Proteomes" id="UP001595722"/>
    </source>
</evidence>
<dbReference type="Proteomes" id="UP001595722">
    <property type="component" value="Unassembled WGS sequence"/>
</dbReference>